<organism evidence="1 2">
    <name type="scientific">Pseudomonas brassicacearum</name>
    <dbReference type="NCBI Taxonomy" id="930166"/>
    <lineage>
        <taxon>Bacteria</taxon>
        <taxon>Pseudomonadati</taxon>
        <taxon>Pseudomonadota</taxon>
        <taxon>Gammaproteobacteria</taxon>
        <taxon>Pseudomonadales</taxon>
        <taxon>Pseudomonadaceae</taxon>
        <taxon>Pseudomonas</taxon>
    </lineage>
</organism>
<gene>
    <name evidence="1" type="ORF">BK660_26135</name>
</gene>
<dbReference type="Proteomes" id="UP000285636">
    <property type="component" value="Unassembled WGS sequence"/>
</dbReference>
<evidence type="ECO:0000313" key="1">
    <source>
        <dbReference type="EMBL" id="RON16301.1"/>
    </source>
</evidence>
<reference evidence="1 2" key="1">
    <citation type="submission" date="2016-10" db="EMBL/GenBank/DDBJ databases">
        <title>Comparative genome analysis of multiple Pseudomonas spp. focuses on biocontrol and plant growth promoting traits.</title>
        <authorList>
            <person name="Tao X.-Y."/>
            <person name="Taylor C.G."/>
        </authorList>
    </citation>
    <scope>NUCLEOTIDE SEQUENCE [LARGE SCALE GENOMIC DNA]</scope>
    <source>
        <strain evidence="1 2">38D7</strain>
    </source>
</reference>
<name>A0A423HSW3_9PSED</name>
<dbReference type="AlphaFoldDB" id="A0A423HSW3"/>
<sequence>MNEVKMLTESEQTAFIYDLVKSYPASEAKLRVAGLSARSGSSIINLDDIQAVVDGPNVIGMFDGMSRRNKRIALNTYRFAEIMATNKYPAKHQIEQRFQFLISVLTAMKWTKVVQVSKAYEKKTQSLTMANVAVDIISGVVKGVAGGIGIPSLVADTLGSLKQDEKALNLFNRSVEKDQGRRFGMASCAQDKDGSVNMAVAAVNYSKEPGKDGGVLFFEWKSSEVEVYQDTAYLVIHEEDYPGAREATVNAYLDELDERAFQAILASK</sequence>
<accession>A0A423HSW3</accession>
<comment type="caution">
    <text evidence="1">The sequence shown here is derived from an EMBL/GenBank/DDBJ whole genome shotgun (WGS) entry which is preliminary data.</text>
</comment>
<protein>
    <submittedName>
        <fullName evidence="1">Uncharacterized protein</fullName>
    </submittedName>
</protein>
<dbReference type="EMBL" id="MOBK01000013">
    <property type="protein sequence ID" value="RON16301.1"/>
    <property type="molecule type" value="Genomic_DNA"/>
</dbReference>
<proteinExistence type="predicted"/>
<evidence type="ECO:0000313" key="2">
    <source>
        <dbReference type="Proteomes" id="UP000285636"/>
    </source>
</evidence>
<dbReference type="RefSeq" id="WP_123435963.1">
    <property type="nucleotide sequence ID" value="NZ_MOBK01000013.1"/>
</dbReference>